<dbReference type="EC" id="1.5.1.3" evidence="3 8"/>
<comment type="pathway">
    <text evidence="1 8">Cofactor biosynthesis; tetrahydrofolate biosynthesis; 5,6,7,8-tetrahydrofolate from 7,8-dihydrofolate: step 1/1.</text>
</comment>
<dbReference type="PROSITE" id="PS00075">
    <property type="entry name" value="DHFR_1"/>
    <property type="match status" value="1"/>
</dbReference>
<protein>
    <recommendedName>
        <fullName evidence="3 8">Dihydrofolate reductase</fullName>
        <ecNumber evidence="3 8">1.5.1.3</ecNumber>
    </recommendedName>
</protein>
<dbReference type="OrthoDB" id="9804315at2"/>
<dbReference type="GO" id="GO:0005829">
    <property type="term" value="C:cytosol"/>
    <property type="evidence" value="ECO:0007669"/>
    <property type="project" value="TreeGrafter"/>
</dbReference>
<dbReference type="SUPFAM" id="SSF53597">
    <property type="entry name" value="Dihydrofolate reductase-like"/>
    <property type="match status" value="1"/>
</dbReference>
<dbReference type="InterPro" id="IPR017925">
    <property type="entry name" value="DHFR_CS"/>
</dbReference>
<evidence type="ECO:0000256" key="6">
    <source>
        <dbReference type="ARBA" id="ARBA00023002"/>
    </source>
</evidence>
<dbReference type="Proteomes" id="UP000242815">
    <property type="component" value="Unassembled WGS sequence"/>
</dbReference>
<dbReference type="Gene3D" id="3.40.430.10">
    <property type="entry name" value="Dihydrofolate Reductase, subunit A"/>
    <property type="match status" value="1"/>
</dbReference>
<comment type="catalytic activity">
    <reaction evidence="8">
        <text>(6S)-5,6,7,8-tetrahydrofolate + NADP(+) = 7,8-dihydrofolate + NADPH + H(+)</text>
        <dbReference type="Rhea" id="RHEA:15009"/>
        <dbReference type="ChEBI" id="CHEBI:15378"/>
        <dbReference type="ChEBI" id="CHEBI:57451"/>
        <dbReference type="ChEBI" id="CHEBI:57453"/>
        <dbReference type="ChEBI" id="CHEBI:57783"/>
        <dbReference type="ChEBI" id="CHEBI:58349"/>
        <dbReference type="EC" id="1.5.1.3"/>
    </reaction>
</comment>
<keyword evidence="5 8" id="KW-0521">NADP</keyword>
<dbReference type="GO" id="GO:0004146">
    <property type="term" value="F:dihydrofolate reductase activity"/>
    <property type="evidence" value="ECO:0007669"/>
    <property type="project" value="UniProtKB-EC"/>
</dbReference>
<dbReference type="GO" id="GO:0046655">
    <property type="term" value="P:folic acid metabolic process"/>
    <property type="evidence" value="ECO:0007669"/>
    <property type="project" value="TreeGrafter"/>
</dbReference>
<gene>
    <name evidence="10" type="ORF">SAMN05216578_10658</name>
</gene>
<dbReference type="Pfam" id="PF00186">
    <property type="entry name" value="DHFR_1"/>
    <property type="match status" value="1"/>
</dbReference>
<evidence type="ECO:0000256" key="9">
    <source>
        <dbReference type="RuleBase" id="RU004474"/>
    </source>
</evidence>
<accession>A0A1I6BT34</accession>
<evidence type="ECO:0000256" key="8">
    <source>
        <dbReference type="PIRNR" id="PIRNR000194"/>
    </source>
</evidence>
<dbReference type="FunFam" id="3.40.430.10:FF:000001">
    <property type="entry name" value="Dihydrofolate reductase"/>
    <property type="match status" value="1"/>
</dbReference>
<dbReference type="PANTHER" id="PTHR48069:SF3">
    <property type="entry name" value="DIHYDROFOLATE REDUCTASE"/>
    <property type="match status" value="1"/>
</dbReference>
<name>A0A1I6BT34_9GAMM</name>
<dbReference type="CDD" id="cd00209">
    <property type="entry name" value="DHFR"/>
    <property type="match status" value="1"/>
</dbReference>
<comment type="function">
    <text evidence="7 8">Key enzyme in folate metabolism. Catalyzes an essential reaction for de novo glycine and purine synthesis, and for DNA precursor synthesis.</text>
</comment>
<evidence type="ECO:0000256" key="5">
    <source>
        <dbReference type="ARBA" id="ARBA00022857"/>
    </source>
</evidence>
<dbReference type="InterPro" id="IPR012259">
    <property type="entry name" value="DHFR"/>
</dbReference>
<organism evidence="10 11">
    <name type="scientific">Halopseudomonas formosensis</name>
    <dbReference type="NCBI Taxonomy" id="1002526"/>
    <lineage>
        <taxon>Bacteria</taxon>
        <taxon>Pseudomonadati</taxon>
        <taxon>Pseudomonadota</taxon>
        <taxon>Gammaproteobacteria</taxon>
        <taxon>Pseudomonadales</taxon>
        <taxon>Pseudomonadaceae</taxon>
        <taxon>Halopseudomonas</taxon>
    </lineage>
</organism>
<comment type="similarity">
    <text evidence="2 8 9">Belongs to the dihydrofolate reductase family.</text>
</comment>
<dbReference type="EMBL" id="FOYD01000006">
    <property type="protein sequence ID" value="SFQ84073.1"/>
    <property type="molecule type" value="Genomic_DNA"/>
</dbReference>
<evidence type="ECO:0000256" key="2">
    <source>
        <dbReference type="ARBA" id="ARBA00009539"/>
    </source>
</evidence>
<evidence type="ECO:0000256" key="7">
    <source>
        <dbReference type="ARBA" id="ARBA00025067"/>
    </source>
</evidence>
<dbReference type="InterPro" id="IPR001796">
    <property type="entry name" value="DHFR_dom"/>
</dbReference>
<dbReference type="AlphaFoldDB" id="A0A1I6BT34"/>
<dbReference type="RefSeq" id="WP_090539078.1">
    <property type="nucleotide sequence ID" value="NZ_FOYD01000006.1"/>
</dbReference>
<evidence type="ECO:0000313" key="11">
    <source>
        <dbReference type="Proteomes" id="UP000242815"/>
    </source>
</evidence>
<keyword evidence="6 8" id="KW-0560">Oxidoreductase</keyword>
<dbReference type="PRINTS" id="PR00070">
    <property type="entry name" value="DHFR"/>
</dbReference>
<proteinExistence type="inferred from homology"/>
<dbReference type="PROSITE" id="PS51330">
    <property type="entry name" value="DHFR_2"/>
    <property type="match status" value="1"/>
</dbReference>
<evidence type="ECO:0000256" key="4">
    <source>
        <dbReference type="ARBA" id="ARBA00022563"/>
    </source>
</evidence>
<dbReference type="GO" id="GO:0046654">
    <property type="term" value="P:tetrahydrofolate biosynthetic process"/>
    <property type="evidence" value="ECO:0007669"/>
    <property type="project" value="UniProtKB-UniPathway"/>
</dbReference>
<dbReference type="STRING" id="1002526.SAMN05216578_10658"/>
<dbReference type="UniPathway" id="UPA00077">
    <property type="reaction ID" value="UER00158"/>
</dbReference>
<evidence type="ECO:0000256" key="1">
    <source>
        <dbReference type="ARBA" id="ARBA00004903"/>
    </source>
</evidence>
<dbReference type="InterPro" id="IPR024072">
    <property type="entry name" value="DHFR-like_dom_sf"/>
</dbReference>
<dbReference type="GO" id="GO:0070401">
    <property type="term" value="F:NADP+ binding"/>
    <property type="evidence" value="ECO:0007669"/>
    <property type="project" value="UniProtKB-ARBA"/>
</dbReference>
<dbReference type="PANTHER" id="PTHR48069">
    <property type="entry name" value="DIHYDROFOLATE REDUCTASE"/>
    <property type="match status" value="1"/>
</dbReference>
<sequence>MTRSLPLCLIAACAHDRVIGRDNQMPWHLPEDLRHFKAKTLGKPIIMGRKTWESLGRPLPGRLNLVVTRQPDLVLEGAEVFGDLPSAICRAEEWARQQGVDEIMLIGGGQLYAAALPQADRIYLTRIELDVAGDAWFPAFEGWERIEHEAHPATGNTPAYSFETWVRPAG</sequence>
<reference evidence="10 11" key="1">
    <citation type="submission" date="2016-10" db="EMBL/GenBank/DDBJ databases">
        <authorList>
            <person name="de Groot N.N."/>
        </authorList>
    </citation>
    <scope>NUCLEOTIDE SEQUENCE [LARGE SCALE GENOMIC DNA]</scope>
    <source>
        <strain evidence="10 11">JCM 18415</strain>
    </source>
</reference>
<evidence type="ECO:0000256" key="3">
    <source>
        <dbReference type="ARBA" id="ARBA00012856"/>
    </source>
</evidence>
<dbReference type="GO" id="GO:0006730">
    <property type="term" value="P:one-carbon metabolic process"/>
    <property type="evidence" value="ECO:0007669"/>
    <property type="project" value="UniProtKB-KW"/>
</dbReference>
<dbReference type="PIRSF" id="PIRSF000194">
    <property type="entry name" value="DHFR"/>
    <property type="match status" value="1"/>
</dbReference>
<dbReference type="GO" id="GO:0046452">
    <property type="term" value="P:dihydrofolate metabolic process"/>
    <property type="evidence" value="ECO:0007669"/>
    <property type="project" value="TreeGrafter"/>
</dbReference>
<evidence type="ECO:0000313" key="10">
    <source>
        <dbReference type="EMBL" id="SFQ84073.1"/>
    </source>
</evidence>
<keyword evidence="4 8" id="KW-0554">One-carbon metabolism</keyword>